<evidence type="ECO:0000313" key="2">
    <source>
        <dbReference type="Proteomes" id="UP000177331"/>
    </source>
</evidence>
<organism evidence="1 2">
    <name type="scientific">Candidatus Uhrbacteria bacterium RIFOXYB2_FULL_45_11</name>
    <dbReference type="NCBI Taxonomy" id="1802421"/>
    <lineage>
        <taxon>Bacteria</taxon>
        <taxon>Candidatus Uhriibacteriota</taxon>
    </lineage>
</organism>
<dbReference type="STRING" id="1802421.A2318_02465"/>
<sequence length="121" mass="14249">MVYYIDLGTFTKMLEVTLHRVDANGNKITELRSVTFSRTLEVHCEEGFWYDLTEEVQDPIEHEGMINNQGRSSWEHVDHKLVETLIDEQTTKIAEQIRTARALLSQLNSLRPRENRRWFTA</sequence>
<comment type="caution">
    <text evidence="1">The sequence shown here is derived from an EMBL/GenBank/DDBJ whole genome shotgun (WGS) entry which is preliminary data.</text>
</comment>
<dbReference type="AlphaFoldDB" id="A0A1F7W3E2"/>
<dbReference type="Proteomes" id="UP000177331">
    <property type="component" value="Unassembled WGS sequence"/>
</dbReference>
<accession>A0A1F7W3E2</accession>
<reference evidence="1 2" key="1">
    <citation type="journal article" date="2016" name="Nat. Commun.">
        <title>Thousands of microbial genomes shed light on interconnected biogeochemical processes in an aquifer system.</title>
        <authorList>
            <person name="Anantharaman K."/>
            <person name="Brown C.T."/>
            <person name="Hug L.A."/>
            <person name="Sharon I."/>
            <person name="Castelle C.J."/>
            <person name="Probst A.J."/>
            <person name="Thomas B.C."/>
            <person name="Singh A."/>
            <person name="Wilkins M.J."/>
            <person name="Karaoz U."/>
            <person name="Brodie E.L."/>
            <person name="Williams K.H."/>
            <person name="Hubbard S.S."/>
            <person name="Banfield J.F."/>
        </authorList>
    </citation>
    <scope>NUCLEOTIDE SEQUENCE [LARGE SCALE GENOMIC DNA]</scope>
</reference>
<proteinExistence type="predicted"/>
<evidence type="ECO:0000313" key="1">
    <source>
        <dbReference type="EMBL" id="OGL97315.1"/>
    </source>
</evidence>
<dbReference type="EMBL" id="MGFD01000053">
    <property type="protein sequence ID" value="OGL97315.1"/>
    <property type="molecule type" value="Genomic_DNA"/>
</dbReference>
<name>A0A1F7W3E2_9BACT</name>
<gene>
    <name evidence="1" type="ORF">A2318_02465</name>
</gene>
<protein>
    <submittedName>
        <fullName evidence="1">Uncharacterized protein</fullName>
    </submittedName>
</protein>